<keyword evidence="6" id="KW-0326">Glycosidase</keyword>
<dbReference type="OrthoDB" id="2160638at2759"/>
<dbReference type="STRING" id="104421.E2AQC7"/>
<reference evidence="9 10" key="1">
    <citation type="journal article" date="2010" name="Science">
        <title>Genomic comparison of the ants Camponotus floridanus and Harpegnathos saltator.</title>
        <authorList>
            <person name="Bonasio R."/>
            <person name="Zhang G."/>
            <person name="Ye C."/>
            <person name="Mutti N.S."/>
            <person name="Fang X."/>
            <person name="Qin N."/>
            <person name="Donahue G."/>
            <person name="Yang P."/>
            <person name="Li Q."/>
            <person name="Li C."/>
            <person name="Zhang P."/>
            <person name="Huang Z."/>
            <person name="Berger S.L."/>
            <person name="Reinberg D."/>
            <person name="Wang J."/>
            <person name="Liebig J."/>
        </authorList>
    </citation>
    <scope>NUCLEOTIDE SEQUENCE [LARGE SCALE GENOMIC DNA]</scope>
    <source>
        <strain evidence="10">C129</strain>
    </source>
</reference>
<dbReference type="GO" id="GO:0004348">
    <property type="term" value="F:glucosylceramidase activity"/>
    <property type="evidence" value="ECO:0007669"/>
    <property type="project" value="UniProtKB-EC"/>
</dbReference>
<accession>E2AQC7</accession>
<dbReference type="PANTHER" id="PTHR11069:SF23">
    <property type="entry name" value="LYSOSOMAL ACID GLUCOSYLCERAMIDASE"/>
    <property type="match status" value="1"/>
</dbReference>
<dbReference type="OMA" id="WNIALDI"/>
<evidence type="ECO:0000259" key="8">
    <source>
        <dbReference type="Pfam" id="PF17189"/>
    </source>
</evidence>
<dbReference type="InterPro" id="IPR033453">
    <property type="entry name" value="Glyco_hydro_30_TIM-barrel"/>
</dbReference>
<keyword evidence="4" id="KW-0732">Signal</keyword>
<dbReference type="Proteomes" id="UP000000311">
    <property type="component" value="Unassembled WGS sequence"/>
</dbReference>
<name>E2AQC7_CAMFO</name>
<evidence type="ECO:0000259" key="7">
    <source>
        <dbReference type="Pfam" id="PF02055"/>
    </source>
</evidence>
<dbReference type="EMBL" id="GL441722">
    <property type="protein sequence ID" value="EFN64370.1"/>
    <property type="molecule type" value="Genomic_DNA"/>
</dbReference>
<keyword evidence="10" id="KW-1185">Reference proteome</keyword>
<evidence type="ECO:0000313" key="10">
    <source>
        <dbReference type="Proteomes" id="UP000000311"/>
    </source>
</evidence>
<dbReference type="Pfam" id="PF02055">
    <property type="entry name" value="Glyco_hydro_30"/>
    <property type="match status" value="1"/>
</dbReference>
<dbReference type="GO" id="GO:0016020">
    <property type="term" value="C:membrane"/>
    <property type="evidence" value="ECO:0007669"/>
    <property type="project" value="GOC"/>
</dbReference>
<evidence type="ECO:0000256" key="1">
    <source>
        <dbReference type="ARBA" id="ARBA00001013"/>
    </source>
</evidence>
<evidence type="ECO:0000256" key="2">
    <source>
        <dbReference type="ARBA" id="ARBA00005382"/>
    </source>
</evidence>
<evidence type="ECO:0000256" key="5">
    <source>
        <dbReference type="ARBA" id="ARBA00022801"/>
    </source>
</evidence>
<evidence type="ECO:0000256" key="3">
    <source>
        <dbReference type="ARBA" id="ARBA00012658"/>
    </source>
</evidence>
<organism evidence="10">
    <name type="scientific">Camponotus floridanus</name>
    <name type="common">Florida carpenter ant</name>
    <dbReference type="NCBI Taxonomy" id="104421"/>
    <lineage>
        <taxon>Eukaryota</taxon>
        <taxon>Metazoa</taxon>
        <taxon>Ecdysozoa</taxon>
        <taxon>Arthropoda</taxon>
        <taxon>Hexapoda</taxon>
        <taxon>Insecta</taxon>
        <taxon>Pterygota</taxon>
        <taxon>Neoptera</taxon>
        <taxon>Endopterygota</taxon>
        <taxon>Hymenoptera</taxon>
        <taxon>Apocrita</taxon>
        <taxon>Aculeata</taxon>
        <taxon>Formicoidea</taxon>
        <taxon>Formicidae</taxon>
        <taxon>Formicinae</taxon>
        <taxon>Camponotus</taxon>
    </lineage>
</organism>
<dbReference type="InterPro" id="IPR017853">
    <property type="entry name" value="GH"/>
</dbReference>
<gene>
    <name evidence="9" type="ORF">EAG_08076</name>
</gene>
<keyword evidence="6" id="KW-0443">Lipid metabolism</keyword>
<dbReference type="Pfam" id="PF17189">
    <property type="entry name" value="Glyco_hydro_30C"/>
    <property type="match status" value="1"/>
</dbReference>
<dbReference type="GO" id="GO:0006680">
    <property type="term" value="P:glucosylceramide catabolic process"/>
    <property type="evidence" value="ECO:0007669"/>
    <property type="project" value="TreeGrafter"/>
</dbReference>
<proteinExistence type="inferred from homology"/>
<evidence type="ECO:0000256" key="6">
    <source>
        <dbReference type="RuleBase" id="RU361188"/>
    </source>
</evidence>
<protein>
    <recommendedName>
        <fullName evidence="3 6">Glucosylceramidase</fullName>
        <ecNumber evidence="3 6">3.2.1.45</ecNumber>
    </recommendedName>
</protein>
<dbReference type="InterPro" id="IPR001139">
    <property type="entry name" value="Glyco_hydro_30"/>
</dbReference>
<dbReference type="EC" id="3.2.1.45" evidence="3 6"/>
<feature type="domain" description="Glycosyl hydrolase family 30 TIM-barrel" evidence="7">
    <location>
        <begin position="2"/>
        <end position="145"/>
    </location>
</feature>
<dbReference type="SUPFAM" id="SSF51445">
    <property type="entry name" value="(Trans)glycosidases"/>
    <property type="match status" value="1"/>
</dbReference>
<sequence length="215" mass="24807">MEENRLTLPDWPKKVFKDQRVRDIVSGVTVHFYFDKKVRSHTLTEIKRNFPEKLIMYTEACTGVDKENRVILGSWKRGEVYAKNIIENMRHWVSSWIDWNIALDITGGPNWIDNFVDSSIIVNSERDEFYKQPMFYALGHFSKYVPPNSKRIGSTMGNMKGIKNVAFSTPDGGVALIILNLNEEEKAILIEDPKKGTTTINVSGRSINTMKYWNI</sequence>
<keyword evidence="5 6" id="KW-0378">Hydrolase</keyword>
<feature type="domain" description="Glycosyl hydrolase family 30 beta sandwich" evidence="8">
    <location>
        <begin position="148"/>
        <end position="210"/>
    </location>
</feature>
<keyword evidence="6" id="KW-0746">Sphingolipid metabolism</keyword>
<dbReference type="InParanoid" id="E2AQC7"/>
<evidence type="ECO:0000313" key="9">
    <source>
        <dbReference type="EMBL" id="EFN64370.1"/>
    </source>
</evidence>
<comment type="similarity">
    <text evidence="2 6">Belongs to the glycosyl hydrolase 30 family.</text>
</comment>
<evidence type="ECO:0000256" key="4">
    <source>
        <dbReference type="ARBA" id="ARBA00022729"/>
    </source>
</evidence>
<dbReference type="AlphaFoldDB" id="E2AQC7"/>
<comment type="catalytic activity">
    <reaction evidence="1">
        <text>a beta-D-glucosyl-(1&lt;-&gt;1')-N-acylsphing-4-enine + H2O = an N-acylsphing-4-enine + D-glucose</text>
        <dbReference type="Rhea" id="RHEA:13269"/>
        <dbReference type="ChEBI" id="CHEBI:4167"/>
        <dbReference type="ChEBI" id="CHEBI:15377"/>
        <dbReference type="ChEBI" id="CHEBI:22801"/>
        <dbReference type="ChEBI" id="CHEBI:52639"/>
        <dbReference type="EC" id="3.2.1.45"/>
    </reaction>
    <physiologicalReaction direction="left-to-right" evidence="1">
        <dbReference type="Rhea" id="RHEA:13270"/>
    </physiologicalReaction>
</comment>
<dbReference type="PANTHER" id="PTHR11069">
    <property type="entry name" value="GLUCOSYLCERAMIDASE"/>
    <property type="match status" value="1"/>
</dbReference>
<dbReference type="Gene3D" id="3.20.20.80">
    <property type="entry name" value="Glycosidases"/>
    <property type="match status" value="1"/>
</dbReference>
<dbReference type="InterPro" id="IPR033452">
    <property type="entry name" value="GH30_C"/>
</dbReference>